<dbReference type="KEGG" id="scl:sce6465"/>
<dbReference type="EMBL" id="AM746676">
    <property type="protein sequence ID" value="CAN96634.1"/>
    <property type="molecule type" value="Genomic_DNA"/>
</dbReference>
<evidence type="ECO:0000313" key="1">
    <source>
        <dbReference type="EMBL" id="CAN96634.1"/>
    </source>
</evidence>
<organism evidence="1 2">
    <name type="scientific">Sorangium cellulosum (strain So ce56)</name>
    <name type="common">Polyangium cellulosum (strain So ce56)</name>
    <dbReference type="NCBI Taxonomy" id="448385"/>
    <lineage>
        <taxon>Bacteria</taxon>
        <taxon>Pseudomonadati</taxon>
        <taxon>Myxococcota</taxon>
        <taxon>Polyangia</taxon>
        <taxon>Polyangiales</taxon>
        <taxon>Polyangiaceae</taxon>
        <taxon>Sorangium</taxon>
    </lineage>
</organism>
<sequence length="331" mass="34645">MLGTTCESWRPRLPNGRFVYLLIGGLTMDLFSKRHRLVVAMLVLFVPLLTGAKGKGCQGPIEGGEAGPGGGGVAGGEPASCQVTGCSGQVCADEDVVTDCEYREEYACYQEHSVCERGASGECGWRATPELEACLGGGEPAPCVVTGCSGQVCADADEEIVTTCEYREEYACYKEHGVCERGASGECGWRATPELEACLGGGKPAPCVVTGCSGQVCADEEVATTCEYREEYACYKEHGVCERGASGECGWRATPELEACLGGGEAAPCVVTGCSGQVCANKGVDIVTTCEWLEEYGCYKEHGVCERGASGECGWRATPELEACIEAASGE</sequence>
<protein>
    <submittedName>
        <fullName evidence="1">Uncharacterized protein</fullName>
    </submittedName>
</protein>
<keyword evidence="2" id="KW-1185">Reference proteome</keyword>
<dbReference type="AlphaFoldDB" id="A9GKT0"/>
<dbReference type="BioCyc" id="SCEL448385:SCE_RS33155-MONOMER"/>
<name>A9GKT0_SORC5</name>
<evidence type="ECO:0000313" key="2">
    <source>
        <dbReference type="Proteomes" id="UP000002139"/>
    </source>
</evidence>
<accession>A9GKT0</accession>
<dbReference type="Proteomes" id="UP000002139">
    <property type="component" value="Chromosome"/>
</dbReference>
<proteinExistence type="predicted"/>
<reference evidence="1 2" key="1">
    <citation type="journal article" date="2007" name="Nat. Biotechnol.">
        <title>Complete genome sequence of the myxobacterium Sorangium cellulosum.</title>
        <authorList>
            <person name="Schneiker S."/>
            <person name="Perlova O."/>
            <person name="Kaiser O."/>
            <person name="Gerth K."/>
            <person name="Alici A."/>
            <person name="Altmeyer M.O."/>
            <person name="Bartels D."/>
            <person name="Bekel T."/>
            <person name="Beyer S."/>
            <person name="Bode E."/>
            <person name="Bode H.B."/>
            <person name="Bolten C.J."/>
            <person name="Choudhuri J.V."/>
            <person name="Doss S."/>
            <person name="Elnakady Y.A."/>
            <person name="Frank B."/>
            <person name="Gaigalat L."/>
            <person name="Goesmann A."/>
            <person name="Groeger C."/>
            <person name="Gross F."/>
            <person name="Jelsbak L."/>
            <person name="Jelsbak L."/>
            <person name="Kalinowski J."/>
            <person name="Kegler C."/>
            <person name="Knauber T."/>
            <person name="Konietzny S."/>
            <person name="Kopp M."/>
            <person name="Krause L."/>
            <person name="Krug D."/>
            <person name="Linke B."/>
            <person name="Mahmud T."/>
            <person name="Martinez-Arias R."/>
            <person name="McHardy A.C."/>
            <person name="Merai M."/>
            <person name="Meyer F."/>
            <person name="Mormann S."/>
            <person name="Munoz-Dorado J."/>
            <person name="Perez J."/>
            <person name="Pradella S."/>
            <person name="Rachid S."/>
            <person name="Raddatz G."/>
            <person name="Rosenau F."/>
            <person name="Rueckert C."/>
            <person name="Sasse F."/>
            <person name="Scharfe M."/>
            <person name="Schuster S.C."/>
            <person name="Suen G."/>
            <person name="Treuner-Lange A."/>
            <person name="Velicer G.J."/>
            <person name="Vorholter F.-J."/>
            <person name="Weissman K.J."/>
            <person name="Welch R.D."/>
            <person name="Wenzel S.C."/>
            <person name="Whitworth D.E."/>
            <person name="Wilhelm S."/>
            <person name="Wittmann C."/>
            <person name="Bloecker H."/>
            <person name="Puehler A."/>
            <person name="Mueller R."/>
        </authorList>
    </citation>
    <scope>NUCLEOTIDE SEQUENCE [LARGE SCALE GENOMIC DNA]</scope>
    <source>
        <strain evidence="2">So ce56</strain>
    </source>
</reference>
<dbReference type="HOGENOM" id="CLU_959437_0_0_7"/>
<gene>
    <name evidence="1" type="ordered locus">sce6465</name>
</gene>